<dbReference type="Gene3D" id="6.10.250.660">
    <property type="match status" value="1"/>
</dbReference>
<dbReference type="RefSeq" id="WP_343251661.1">
    <property type="nucleotide sequence ID" value="NZ_HG937516.1"/>
</dbReference>
<dbReference type="InterPro" id="IPR019933">
    <property type="entry name" value="DivIVA_domain"/>
</dbReference>
<dbReference type="AlphaFoldDB" id="A0A292IIH5"/>
<evidence type="ECO:0000313" key="3">
    <source>
        <dbReference type="Proteomes" id="UP000261764"/>
    </source>
</evidence>
<keyword evidence="1" id="KW-0175">Coiled coil</keyword>
<gene>
    <name evidence="2" type="ORF">MAMA39_01940</name>
</gene>
<dbReference type="Proteomes" id="UP000261764">
    <property type="component" value="Chromosome I"/>
</dbReference>
<dbReference type="EMBL" id="HG937516">
    <property type="protein sequence ID" value="CDN40317.1"/>
    <property type="molecule type" value="Genomic_DNA"/>
</dbReference>
<accession>A0A292IIH5</accession>
<sequence length="133" mass="15343">MENNDHNYKVSNVSARLVTEKRFQKTDAGGYDPDDVDSFLDLVIETLSFYETNFQRYQSAKATFESMMTKVKAQAATIQKLQTELSEMYNNGYSNQLMIRRIQTLESKNNNHEIESRLSNIENLLSKLVKSST</sequence>
<proteinExistence type="predicted"/>
<name>A0A292IIH5_9MOLU</name>
<reference evidence="2 3" key="1">
    <citation type="journal article" date="2015" name="Clin. Infect. Dis.">
        <title>Genomic Investigations unmask Mycoplasma amphoriforme, a new respiratory pathogen.</title>
        <authorList>
            <person name="Gillespie S.H."/>
            <person name="Ling C.L."/>
            <person name="Oravcova K."/>
            <person name="Pinheiro M."/>
            <person name="Wells L."/>
            <person name="Bryant J.M."/>
            <person name="McHugh T.D."/>
            <person name="Bebear C."/>
            <person name="Webster D."/>
            <person name="Harris S.R."/>
            <person name="Seth-Smith H.M."/>
            <person name="Thomson N.R."/>
        </authorList>
    </citation>
    <scope>NUCLEOTIDE SEQUENCE [LARGE SCALE GENOMIC DNA]</scope>
    <source>
        <strain evidence="2 3">A39</strain>
    </source>
</reference>
<protein>
    <recommendedName>
        <fullName evidence="4">DivIVA domain-containing protein</fullName>
    </recommendedName>
</protein>
<evidence type="ECO:0008006" key="4">
    <source>
        <dbReference type="Google" id="ProtNLM"/>
    </source>
</evidence>
<organism evidence="2 3">
    <name type="scientific">Mycoplasma amphoriforme A39</name>
    <dbReference type="NCBI Taxonomy" id="572419"/>
    <lineage>
        <taxon>Bacteria</taxon>
        <taxon>Bacillati</taxon>
        <taxon>Mycoplasmatota</taxon>
        <taxon>Mollicutes</taxon>
        <taxon>Mycoplasmataceae</taxon>
        <taxon>Mycoplasma</taxon>
    </lineage>
</organism>
<dbReference type="KEGG" id="mamp:MAMA39_01940"/>
<evidence type="ECO:0000256" key="1">
    <source>
        <dbReference type="SAM" id="Coils"/>
    </source>
</evidence>
<dbReference type="NCBIfam" id="TIGR03544">
    <property type="entry name" value="DivI1A_domain"/>
    <property type="match status" value="1"/>
</dbReference>
<feature type="coiled-coil region" evidence="1">
    <location>
        <begin position="71"/>
        <end position="115"/>
    </location>
</feature>
<keyword evidence="3" id="KW-1185">Reference proteome</keyword>
<evidence type="ECO:0000313" key="2">
    <source>
        <dbReference type="EMBL" id="CDN40317.1"/>
    </source>
</evidence>